<gene>
    <name evidence="1" type="ORF">AGR4C_Cc160153</name>
</gene>
<accession>A0A1S7P6Z6</accession>
<evidence type="ECO:0008006" key="3">
    <source>
        <dbReference type="Google" id="ProtNLM"/>
    </source>
</evidence>
<organism evidence="1 2">
    <name type="scientific">Agrobacterium tumefaciens str. Kerr 14</name>
    <dbReference type="NCBI Taxonomy" id="1183424"/>
    <lineage>
        <taxon>Bacteria</taxon>
        <taxon>Pseudomonadati</taxon>
        <taxon>Pseudomonadota</taxon>
        <taxon>Alphaproteobacteria</taxon>
        <taxon>Hyphomicrobiales</taxon>
        <taxon>Rhizobiaceae</taxon>
        <taxon>Rhizobium/Agrobacterium group</taxon>
        <taxon>Agrobacterium</taxon>
        <taxon>Agrobacterium tumefaciens complex</taxon>
    </lineage>
</organism>
<dbReference type="Proteomes" id="UP000191897">
    <property type="component" value="Unassembled WGS sequence"/>
</dbReference>
<protein>
    <recommendedName>
        <fullName evidence="3">DNA gyrase</fullName>
    </recommendedName>
</protein>
<name>A0A1S7P6Z6_AGRTU</name>
<reference evidence="1 2" key="1">
    <citation type="submission" date="2016-01" db="EMBL/GenBank/DDBJ databases">
        <authorList>
            <person name="Oliw E.H."/>
        </authorList>
    </citation>
    <scope>NUCLEOTIDE SEQUENCE [LARGE SCALE GENOMIC DNA]</scope>
    <source>
        <strain evidence="1 2">Kerr 14</strain>
    </source>
</reference>
<dbReference type="EMBL" id="FBWC01000008">
    <property type="protein sequence ID" value="CUX16974.1"/>
    <property type="molecule type" value="Genomic_DNA"/>
</dbReference>
<dbReference type="InterPro" id="IPR024091">
    <property type="entry name" value="LnmK-like_bifun_acyl/decarbox"/>
</dbReference>
<sequence length="287" mass="32400">MMSAALFDFPPAGPSARDLMERALDPHILLGMPHLNTNGLSETWLMKELGHRHWLMLACHLGLNNADFRTADGEEAYAAICATSLTDAHFDVVQANDILTIHSRLSVVSRTQTGTRHELSVHGRSVGTVELISTFVHRRIKDSNHSIVRVTVREPQAQRFEINSLAKNAADIRNSRLRTHFGFPVFANEALRTFNFDPSTSQEFNGAGLFYFAEYQALADRALENWFPCKGPVVRKDVFFLGNIERNESVFFDLIDFSDEQKTVHGQLQRENGKVIAKIFGAWKCLR</sequence>
<evidence type="ECO:0000313" key="2">
    <source>
        <dbReference type="Proteomes" id="UP000191897"/>
    </source>
</evidence>
<dbReference type="NCBIfam" id="TIGR04098">
    <property type="entry name" value="LnmK_bifunc"/>
    <property type="match status" value="1"/>
</dbReference>
<dbReference type="Gene3D" id="3.10.129.10">
    <property type="entry name" value="Hotdog Thioesterase"/>
    <property type="match status" value="1"/>
</dbReference>
<proteinExistence type="predicted"/>
<evidence type="ECO:0000313" key="1">
    <source>
        <dbReference type="EMBL" id="CUX16974.1"/>
    </source>
</evidence>
<dbReference type="AlphaFoldDB" id="A0A1S7P6Z6"/>
<dbReference type="NCBIfam" id="TIGR04099">
    <property type="entry name" value="biosn_Pnap_2097"/>
    <property type="match status" value="1"/>
</dbReference>